<organism evidence="1 2">
    <name type="scientific">Vespula pensylvanica</name>
    <name type="common">Western yellow jacket</name>
    <name type="synonym">Wasp</name>
    <dbReference type="NCBI Taxonomy" id="30213"/>
    <lineage>
        <taxon>Eukaryota</taxon>
        <taxon>Metazoa</taxon>
        <taxon>Ecdysozoa</taxon>
        <taxon>Arthropoda</taxon>
        <taxon>Hexapoda</taxon>
        <taxon>Insecta</taxon>
        <taxon>Pterygota</taxon>
        <taxon>Neoptera</taxon>
        <taxon>Endopterygota</taxon>
        <taxon>Hymenoptera</taxon>
        <taxon>Apocrita</taxon>
        <taxon>Aculeata</taxon>
        <taxon>Vespoidea</taxon>
        <taxon>Vespidae</taxon>
        <taxon>Vespinae</taxon>
        <taxon>Vespula</taxon>
    </lineage>
</organism>
<evidence type="ECO:0000313" key="1">
    <source>
        <dbReference type="EMBL" id="KAF7406663.1"/>
    </source>
</evidence>
<gene>
    <name evidence="1" type="ORF">H0235_014319</name>
</gene>
<protein>
    <submittedName>
        <fullName evidence="1">Uncharacterized protein</fullName>
    </submittedName>
</protein>
<sequence>MAEEARNSSWLYIISLIKYQHFEVRSPSVRSTKEPPIKADDDETLPLFLVVRTSVTVTQDRRRLSRSFLCHVDYPSYSLFTSYHYEKEFLLPVLLSSPSLSNPSHRELTRKSCLSAIRQSETHKTQSKSYFSNFFSLDFIVSLGT</sequence>
<dbReference type="AlphaFoldDB" id="A0A834KH95"/>
<reference evidence="1" key="1">
    <citation type="journal article" date="2020" name="G3 (Bethesda)">
        <title>High-Quality Assemblies for Three Invasive Social Wasps from the &lt;i&gt;Vespula&lt;/i&gt; Genus.</title>
        <authorList>
            <person name="Harrop T.W.R."/>
            <person name="Guhlin J."/>
            <person name="McLaughlin G.M."/>
            <person name="Permina E."/>
            <person name="Stockwell P."/>
            <person name="Gilligan J."/>
            <person name="Le Lec M.F."/>
            <person name="Gruber M.A.M."/>
            <person name="Quinn O."/>
            <person name="Lovegrove M."/>
            <person name="Duncan E.J."/>
            <person name="Remnant E.J."/>
            <person name="Van Eeckhoven J."/>
            <person name="Graham B."/>
            <person name="Knapp R.A."/>
            <person name="Langford K.W."/>
            <person name="Kronenberg Z."/>
            <person name="Press M.O."/>
            <person name="Eacker S.M."/>
            <person name="Wilson-Rankin E.E."/>
            <person name="Purcell J."/>
            <person name="Lester P.J."/>
            <person name="Dearden P.K."/>
        </authorList>
    </citation>
    <scope>NUCLEOTIDE SEQUENCE</scope>
    <source>
        <strain evidence="1">Volc-1</strain>
    </source>
</reference>
<keyword evidence="2" id="KW-1185">Reference proteome</keyword>
<proteinExistence type="predicted"/>
<dbReference type="Proteomes" id="UP000600918">
    <property type="component" value="Unassembled WGS sequence"/>
</dbReference>
<dbReference type="EMBL" id="JACSDY010000015">
    <property type="protein sequence ID" value="KAF7406663.1"/>
    <property type="molecule type" value="Genomic_DNA"/>
</dbReference>
<evidence type="ECO:0000313" key="2">
    <source>
        <dbReference type="Proteomes" id="UP000600918"/>
    </source>
</evidence>
<name>A0A834KH95_VESPE</name>
<accession>A0A834KH95</accession>
<comment type="caution">
    <text evidence="1">The sequence shown here is derived from an EMBL/GenBank/DDBJ whole genome shotgun (WGS) entry which is preliminary data.</text>
</comment>